<dbReference type="KEGG" id="ptq:P700755_001634"/>
<name>K4IHI2_PSYTT</name>
<dbReference type="eggNOG" id="COG1083">
    <property type="taxonomic scope" value="Bacteria"/>
</dbReference>
<dbReference type="InterPro" id="IPR003329">
    <property type="entry name" value="Cytidylyl_trans"/>
</dbReference>
<sequence>MQIAALLTGRGNNTLTDKNVLPVLERPLLSYPANAAKSSKFINSLWVSSDCEKILNAAETYEYKRIKRPEELALPTSQHIDAIDHALKVMTENGAQPKILVVMLANSVTIKTEWIDACIELLLNDNHATAAVPVYQEMDHHPFRCKRLNKDGYLEPFFDFSNQFISTNRQDLTPAYFLSHNFWVLNLDTIDRAKGQKPWTFMGDKIKHFEVEEAFDVHSLEDIQKSEEWLIKNNIV</sequence>
<dbReference type="AlphaFoldDB" id="K4IHI2"/>
<dbReference type="EMBL" id="CP003879">
    <property type="protein sequence ID" value="AFU68501.1"/>
    <property type="molecule type" value="Genomic_DNA"/>
</dbReference>
<protein>
    <submittedName>
        <fullName evidence="1">CMP-N-acetylneuraminic acid synthetase-like protein</fullName>
    </submittedName>
</protein>
<dbReference type="Proteomes" id="UP000008514">
    <property type="component" value="Chromosome"/>
</dbReference>
<dbReference type="HOGENOM" id="CLU_042930_4_0_10"/>
<proteinExistence type="predicted"/>
<dbReference type="PANTHER" id="PTHR21485:SF3">
    <property type="entry name" value="N-ACYLNEURAMINATE CYTIDYLYLTRANSFERASE"/>
    <property type="match status" value="1"/>
</dbReference>
<reference evidence="1" key="1">
    <citation type="submission" date="2006-03" db="EMBL/GenBank/DDBJ databases">
        <authorList>
            <person name="Bowman J."/>
            <person name="Ferriera S."/>
            <person name="Johnson J."/>
            <person name="Kravitz S."/>
            <person name="Halpern A."/>
            <person name="Remington K."/>
            <person name="Beeson K."/>
            <person name="Tran B."/>
            <person name="Rogers Y.-H."/>
            <person name="Friedman R."/>
            <person name="Venter J.C."/>
        </authorList>
    </citation>
    <scope>NUCLEOTIDE SEQUENCE [LARGE SCALE GENOMIC DNA]</scope>
    <source>
        <strain evidence="1">ATCC 700755</strain>
    </source>
</reference>
<dbReference type="Pfam" id="PF02348">
    <property type="entry name" value="CTP_transf_3"/>
    <property type="match status" value="1"/>
</dbReference>
<dbReference type="RefSeq" id="WP_015024098.1">
    <property type="nucleotide sequence ID" value="NC_018721.1"/>
</dbReference>
<evidence type="ECO:0000313" key="1">
    <source>
        <dbReference type="EMBL" id="AFU68501.1"/>
    </source>
</evidence>
<dbReference type="OrthoDB" id="9805604at2"/>
<accession>K4IHI2</accession>
<dbReference type="STRING" id="313595.P700755_001634"/>
<dbReference type="InterPro" id="IPR050793">
    <property type="entry name" value="CMP-NeuNAc_synthase"/>
</dbReference>
<dbReference type="Gene3D" id="3.90.550.10">
    <property type="entry name" value="Spore Coat Polysaccharide Biosynthesis Protein SpsA, Chain A"/>
    <property type="match status" value="1"/>
</dbReference>
<dbReference type="PANTHER" id="PTHR21485">
    <property type="entry name" value="HAD SUPERFAMILY MEMBERS CMAS AND KDSC"/>
    <property type="match status" value="1"/>
</dbReference>
<dbReference type="SUPFAM" id="SSF53448">
    <property type="entry name" value="Nucleotide-diphospho-sugar transferases"/>
    <property type="match status" value="1"/>
</dbReference>
<dbReference type="GO" id="GO:0008781">
    <property type="term" value="F:N-acylneuraminate cytidylyltransferase activity"/>
    <property type="evidence" value="ECO:0007669"/>
    <property type="project" value="TreeGrafter"/>
</dbReference>
<reference evidence="1" key="2">
    <citation type="submission" date="2012-09" db="EMBL/GenBank/DDBJ databases">
        <title>The complete sequence of Psychroflexus torquis an extreme psychrophile from sea-ice that is stimulated by light.</title>
        <authorList>
            <person name="Feng S."/>
            <person name="Powell S.M."/>
            <person name="Bowman J.P."/>
        </authorList>
    </citation>
    <scope>NUCLEOTIDE SEQUENCE [LARGE SCALE GENOMIC DNA]</scope>
    <source>
        <strain evidence="1">ATCC 700755</strain>
    </source>
</reference>
<gene>
    <name evidence="1" type="ordered locus">P700755_001634</name>
</gene>
<evidence type="ECO:0000313" key="2">
    <source>
        <dbReference type="Proteomes" id="UP000008514"/>
    </source>
</evidence>
<dbReference type="InterPro" id="IPR029044">
    <property type="entry name" value="Nucleotide-diphossugar_trans"/>
</dbReference>
<keyword evidence="2" id="KW-1185">Reference proteome</keyword>
<organism evidence="1 2">
    <name type="scientific">Psychroflexus torquis (strain ATCC 700755 / CIP 106069 / ACAM 623)</name>
    <dbReference type="NCBI Taxonomy" id="313595"/>
    <lineage>
        <taxon>Bacteria</taxon>
        <taxon>Pseudomonadati</taxon>
        <taxon>Bacteroidota</taxon>
        <taxon>Flavobacteriia</taxon>
        <taxon>Flavobacteriales</taxon>
        <taxon>Flavobacteriaceae</taxon>
        <taxon>Psychroflexus</taxon>
    </lineage>
</organism>